<sequence>PTTVADLTVDLAGVPLRNPLLLASGIWGETGASMASAYTAGAGGVVTKSIGAEPRPGYPNPTVEPLGPVGLLNAMGLPNPGIDEYPAEIAVARAAGAPVIGSIFAASAREFATLARRMAGTGVVALELNLSCPHAHGYGSEIGSDPQRVERIVRNVVAAVDLPVMAKITPNTADPAGLARAAERGGAAAISAINTVRALAIDVRLARPILAHGLGGLSGPAIKPVGLACVWQIFEAVRIPIVGIGGIGSADDALEYLFAGARAVQIGTALSGPGVALFGTIARDLSARLSDLGIDRWEEAVGRAHGTNGAPPPPGGPRFRRPR</sequence>
<feature type="non-terminal residue" evidence="12">
    <location>
        <position position="1"/>
    </location>
</feature>
<evidence type="ECO:0000256" key="5">
    <source>
        <dbReference type="ARBA" id="ARBA00022490"/>
    </source>
</evidence>
<dbReference type="PANTHER" id="PTHR43073:SF2">
    <property type="entry name" value="DIHYDROPYRIMIDINE DEHYDROGENASE [NADP(+)]"/>
    <property type="match status" value="1"/>
</dbReference>
<comment type="cofactor">
    <cofactor evidence="1">
        <name>FMN</name>
        <dbReference type="ChEBI" id="CHEBI:58210"/>
    </cofactor>
</comment>
<dbReference type="NCBIfam" id="TIGR01037">
    <property type="entry name" value="pyrD_sub1_fam"/>
    <property type="match status" value="1"/>
</dbReference>
<evidence type="ECO:0000256" key="4">
    <source>
        <dbReference type="ARBA" id="ARBA00008008"/>
    </source>
</evidence>
<evidence type="ECO:0000256" key="1">
    <source>
        <dbReference type="ARBA" id="ARBA00001917"/>
    </source>
</evidence>
<dbReference type="HAMAP" id="MF_00224">
    <property type="entry name" value="DHO_dh_type1"/>
    <property type="match status" value="1"/>
</dbReference>
<keyword evidence="6" id="KW-0285">Flavoprotein</keyword>
<dbReference type="Pfam" id="PF01180">
    <property type="entry name" value="DHO_dh"/>
    <property type="match status" value="1"/>
</dbReference>
<keyword evidence="5" id="KW-0963">Cytoplasm</keyword>
<dbReference type="InterPro" id="IPR012135">
    <property type="entry name" value="Dihydroorotate_DH_1_2"/>
</dbReference>
<comment type="similarity">
    <text evidence="4">Belongs to the dihydroorotate dehydrogenase family. Type 1 subfamily.</text>
</comment>
<evidence type="ECO:0000256" key="3">
    <source>
        <dbReference type="ARBA" id="ARBA00004725"/>
    </source>
</evidence>
<reference evidence="12" key="2">
    <citation type="journal article" date="2014" name="ISME J.">
        <title>Microbial stratification in low pH oxic and suboxic macroscopic growths along an acid mine drainage.</title>
        <authorList>
            <person name="Mendez-Garcia C."/>
            <person name="Mesa V."/>
            <person name="Sprenger R.R."/>
            <person name="Richter M."/>
            <person name="Diez M.S."/>
            <person name="Solano J."/>
            <person name="Bargiela R."/>
            <person name="Golyshina O.V."/>
            <person name="Manteca A."/>
            <person name="Ramos J.L."/>
            <person name="Gallego J.R."/>
            <person name="Llorente I."/>
            <person name="Martins Dos Santos V.A."/>
            <person name="Jensen O.N."/>
            <person name="Pelaez A.I."/>
            <person name="Sanchez J."/>
            <person name="Ferrer M."/>
        </authorList>
    </citation>
    <scope>NUCLEOTIDE SEQUENCE</scope>
</reference>
<protein>
    <submittedName>
        <fullName evidence="12">Dihydroorotate dehydrogenase family protein</fullName>
    </submittedName>
</protein>
<dbReference type="EMBL" id="AUZZ01000348">
    <property type="protein sequence ID" value="EQD68415.1"/>
    <property type="molecule type" value="Genomic_DNA"/>
</dbReference>
<dbReference type="GO" id="GO:0044205">
    <property type="term" value="P:'de novo' UMP biosynthetic process"/>
    <property type="evidence" value="ECO:0007669"/>
    <property type="project" value="UniProtKB-UniPathway"/>
</dbReference>
<keyword evidence="9" id="KW-0560">Oxidoreductase</keyword>
<evidence type="ECO:0000259" key="11">
    <source>
        <dbReference type="Pfam" id="PF01180"/>
    </source>
</evidence>
<reference evidence="12" key="1">
    <citation type="submission" date="2013-08" db="EMBL/GenBank/DDBJ databases">
        <authorList>
            <person name="Mendez C."/>
            <person name="Richter M."/>
            <person name="Ferrer M."/>
            <person name="Sanchez J."/>
        </authorList>
    </citation>
    <scope>NUCLEOTIDE SEQUENCE</scope>
</reference>
<dbReference type="PROSITE" id="PS00911">
    <property type="entry name" value="DHODEHASE_1"/>
    <property type="match status" value="1"/>
</dbReference>
<comment type="subcellular location">
    <subcellularLocation>
        <location evidence="2">Cytoplasm</location>
    </subcellularLocation>
</comment>
<comment type="caution">
    <text evidence="12">The sequence shown here is derived from an EMBL/GenBank/DDBJ whole genome shotgun (WGS) entry which is preliminary data.</text>
</comment>
<dbReference type="InterPro" id="IPR024920">
    <property type="entry name" value="Dihydroorotate_DH_1"/>
</dbReference>
<proteinExistence type="inferred from homology"/>
<organism evidence="12">
    <name type="scientific">mine drainage metagenome</name>
    <dbReference type="NCBI Taxonomy" id="410659"/>
    <lineage>
        <taxon>unclassified sequences</taxon>
        <taxon>metagenomes</taxon>
        <taxon>ecological metagenomes</taxon>
    </lineage>
</organism>
<dbReference type="GO" id="GO:0004152">
    <property type="term" value="F:dihydroorotate dehydrogenase activity"/>
    <property type="evidence" value="ECO:0007669"/>
    <property type="project" value="InterPro"/>
</dbReference>
<dbReference type="NCBIfam" id="NF005574">
    <property type="entry name" value="PRK07259.1"/>
    <property type="match status" value="1"/>
</dbReference>
<gene>
    <name evidence="12" type="ORF">B2A_00449</name>
</gene>
<dbReference type="PIRSF" id="PIRSF000164">
    <property type="entry name" value="DHO_oxidase"/>
    <property type="match status" value="1"/>
</dbReference>
<dbReference type="GO" id="GO:0005737">
    <property type="term" value="C:cytoplasm"/>
    <property type="evidence" value="ECO:0007669"/>
    <property type="project" value="UniProtKB-SubCell"/>
</dbReference>
<evidence type="ECO:0000256" key="8">
    <source>
        <dbReference type="ARBA" id="ARBA00022975"/>
    </source>
</evidence>
<dbReference type="InterPro" id="IPR005720">
    <property type="entry name" value="Dihydroorotate_DH_cat"/>
</dbReference>
<feature type="domain" description="Dihydroorotate dehydrogenase catalytic" evidence="11">
    <location>
        <begin position="7"/>
        <end position="289"/>
    </location>
</feature>
<dbReference type="PROSITE" id="PS00912">
    <property type="entry name" value="DHODEHASE_2"/>
    <property type="match status" value="1"/>
</dbReference>
<keyword evidence="8" id="KW-0665">Pyrimidine biosynthesis</keyword>
<dbReference type="AlphaFoldDB" id="T1CK77"/>
<dbReference type="InterPro" id="IPR001295">
    <property type="entry name" value="Dihydroorotate_DH_CS"/>
</dbReference>
<dbReference type="InterPro" id="IPR013785">
    <property type="entry name" value="Aldolase_TIM"/>
</dbReference>
<keyword evidence="7" id="KW-0288">FMN</keyword>
<dbReference type="Gene3D" id="3.20.20.70">
    <property type="entry name" value="Aldolase class I"/>
    <property type="match status" value="1"/>
</dbReference>
<feature type="region of interest" description="Disordered" evidence="10">
    <location>
        <begin position="302"/>
        <end position="323"/>
    </location>
</feature>
<comment type="pathway">
    <text evidence="3">Pyrimidine metabolism; UMP biosynthesis via de novo pathway.</text>
</comment>
<dbReference type="GO" id="GO:0006207">
    <property type="term" value="P:'de novo' pyrimidine nucleobase biosynthetic process"/>
    <property type="evidence" value="ECO:0007669"/>
    <property type="project" value="InterPro"/>
</dbReference>
<dbReference type="PANTHER" id="PTHR43073">
    <property type="entry name" value="DIHYDROPYRIMIDINE DEHYDROGENASE [NADP(+)]"/>
    <property type="match status" value="1"/>
</dbReference>
<dbReference type="SUPFAM" id="SSF51395">
    <property type="entry name" value="FMN-linked oxidoreductases"/>
    <property type="match status" value="1"/>
</dbReference>
<dbReference type="UniPathway" id="UPA00070"/>
<dbReference type="FunFam" id="3.20.20.70:FF:000027">
    <property type="entry name" value="Dihydropyrimidine dehydrogenase [NADP(+)]"/>
    <property type="match status" value="1"/>
</dbReference>
<evidence type="ECO:0000256" key="10">
    <source>
        <dbReference type="SAM" id="MobiDB-lite"/>
    </source>
</evidence>
<evidence type="ECO:0000256" key="7">
    <source>
        <dbReference type="ARBA" id="ARBA00022643"/>
    </source>
</evidence>
<evidence type="ECO:0000256" key="6">
    <source>
        <dbReference type="ARBA" id="ARBA00022630"/>
    </source>
</evidence>
<evidence type="ECO:0000256" key="2">
    <source>
        <dbReference type="ARBA" id="ARBA00004496"/>
    </source>
</evidence>
<evidence type="ECO:0000313" key="12">
    <source>
        <dbReference type="EMBL" id="EQD68415.1"/>
    </source>
</evidence>
<name>T1CK77_9ZZZZ</name>
<accession>T1CK77</accession>
<evidence type="ECO:0000256" key="9">
    <source>
        <dbReference type="ARBA" id="ARBA00023002"/>
    </source>
</evidence>
<dbReference type="InterPro" id="IPR049622">
    <property type="entry name" value="Dihydroorotate_DH_I"/>
</dbReference>